<keyword evidence="3" id="KW-1185">Reference proteome</keyword>
<dbReference type="Proteomes" id="UP000005824">
    <property type="component" value="Unassembled WGS sequence"/>
</dbReference>
<dbReference type="InterPro" id="IPR045549">
    <property type="entry name" value="bpX4"/>
</dbReference>
<evidence type="ECO:0000313" key="3">
    <source>
        <dbReference type="Proteomes" id="UP000005824"/>
    </source>
</evidence>
<comment type="caution">
    <text evidence="2">The sequence shown here is derived from an EMBL/GenBank/DDBJ whole genome shotgun (WGS) entry which is preliminary data.</text>
</comment>
<dbReference type="InParanoid" id="B4D8S9"/>
<organism evidence="2 3">
    <name type="scientific">Chthoniobacter flavus Ellin428</name>
    <dbReference type="NCBI Taxonomy" id="497964"/>
    <lineage>
        <taxon>Bacteria</taxon>
        <taxon>Pseudomonadati</taxon>
        <taxon>Verrucomicrobiota</taxon>
        <taxon>Spartobacteria</taxon>
        <taxon>Chthoniobacterales</taxon>
        <taxon>Chthoniobacteraceae</taxon>
        <taxon>Chthoniobacter</taxon>
    </lineage>
</organism>
<gene>
    <name evidence="2" type="ORF">CfE428DRAFT_5319</name>
</gene>
<dbReference type="STRING" id="497964.CfE428DRAFT_5319"/>
<dbReference type="eggNOG" id="ENOG5032TGP">
    <property type="taxonomic scope" value="Bacteria"/>
</dbReference>
<sequence length="205" mass="22001">MDLPEFLIQLGENGLAVVSDQETIGGAVEEIVRGWDAVQRQNLPGTAPDLVPAAATWAAIRLYRGCQALVCREIPPAEMAAFLREPCPCPESPAVDYSVDLVFRFLPDLLAIARRVSTDDPLVTELLALARAWPLSSVGMEGVGTVNAARLLRDPCLRQLYIDRILLSGDTARLNDDAVRAAAKAALGAYPELAPEIATALQTTP</sequence>
<dbReference type="AlphaFoldDB" id="B4D8S9"/>
<name>B4D8S9_9BACT</name>
<evidence type="ECO:0000259" key="1">
    <source>
        <dbReference type="Pfam" id="PF19920"/>
    </source>
</evidence>
<reference evidence="2 3" key="1">
    <citation type="journal article" date="2011" name="J. Bacteriol.">
        <title>Genome sequence of Chthoniobacter flavus Ellin428, an aerobic heterotrophic soil bacterium.</title>
        <authorList>
            <person name="Kant R."/>
            <person name="van Passel M.W."/>
            <person name="Palva A."/>
            <person name="Lucas S."/>
            <person name="Lapidus A."/>
            <person name="Glavina Del Rio T."/>
            <person name="Dalin E."/>
            <person name="Tice H."/>
            <person name="Bruce D."/>
            <person name="Goodwin L."/>
            <person name="Pitluck S."/>
            <person name="Larimer F.W."/>
            <person name="Land M.L."/>
            <person name="Hauser L."/>
            <person name="Sangwan P."/>
            <person name="de Vos W.M."/>
            <person name="Janssen P.H."/>
            <person name="Smidt H."/>
        </authorList>
    </citation>
    <scope>NUCLEOTIDE SEQUENCE [LARGE SCALE GENOMIC DNA]</scope>
    <source>
        <strain evidence="2 3">Ellin428</strain>
    </source>
</reference>
<dbReference type="Pfam" id="PF19920">
    <property type="entry name" value="bpX4"/>
    <property type="match status" value="1"/>
</dbReference>
<dbReference type="EMBL" id="ABVL01000023">
    <property type="protein sequence ID" value="EDY17137.1"/>
    <property type="molecule type" value="Genomic_DNA"/>
</dbReference>
<feature type="domain" description="MoxR-vWA-beta-propeller ternary system" evidence="1">
    <location>
        <begin position="3"/>
        <end position="194"/>
    </location>
</feature>
<protein>
    <recommendedName>
        <fullName evidence="1">MoxR-vWA-beta-propeller ternary system domain-containing protein</fullName>
    </recommendedName>
</protein>
<accession>B4D8S9</accession>
<evidence type="ECO:0000313" key="2">
    <source>
        <dbReference type="EMBL" id="EDY17137.1"/>
    </source>
</evidence>
<proteinExistence type="predicted"/>